<dbReference type="RefSeq" id="WP_192281067.1">
    <property type="nucleotide sequence ID" value="NZ_JACZDF010000006.1"/>
</dbReference>
<dbReference type="InterPro" id="IPR052043">
    <property type="entry name" value="PolySaccharide_Degr_Enz"/>
</dbReference>
<dbReference type="InterPro" id="IPR012341">
    <property type="entry name" value="6hp_glycosidase-like_sf"/>
</dbReference>
<dbReference type="SUPFAM" id="SSF48208">
    <property type="entry name" value="Six-hairpin glycosidases"/>
    <property type="match status" value="1"/>
</dbReference>
<proteinExistence type="predicted"/>
<dbReference type="PANTHER" id="PTHR33886">
    <property type="entry name" value="UNSATURATED RHAMNOGALACTURONAN HYDROLASE (EUROFUNG)"/>
    <property type="match status" value="1"/>
</dbReference>
<gene>
    <name evidence="2" type="ORF">IGS67_11400</name>
</gene>
<dbReference type="Gene3D" id="1.50.10.10">
    <property type="match status" value="1"/>
</dbReference>
<dbReference type="InterPro" id="IPR008928">
    <property type="entry name" value="6-hairpin_glycosidase_sf"/>
</dbReference>
<dbReference type="Pfam" id="PF07470">
    <property type="entry name" value="Glyco_hydro_88"/>
    <property type="match status" value="1"/>
</dbReference>
<evidence type="ECO:0000256" key="1">
    <source>
        <dbReference type="ARBA" id="ARBA00022801"/>
    </source>
</evidence>
<comment type="caution">
    <text evidence="2">The sequence shown here is derived from an EMBL/GenBank/DDBJ whole genome shotgun (WGS) entry which is preliminary data.</text>
</comment>
<name>A0ABR9DT05_9MICO</name>
<sequence length="381" mass="42752">MTAPTDATTYPSYGGPTADWARLGAETMLGREPSISPARKWRYEDGLVLDGVREIAAATGEQRFLDYVKENIDAFVGPDGAIHGYVRDEWNLDHVNNGKAVLSLWEETGDERYRTAALTLLDQLEHQPRLDNGSFWHKQIYPRQMWLDGLYMGSVFYARAARAFDRPELLPDVVHQFLAAYDASVLPSGLCVHAYDETRSMYWADPDTGHSPHVWLRALGWFAMAMVDTLEHLPADVEGRDKVHANLVALLEAVQRHADPATNLWYQIPDQPGRPLNYLESSGSLMILTAIAKSLRTGLLAGEEWERALETGWAHATERFLTVTAEGWVNVHRMCEVAGLGGATRRDGTYAYYMSEPIVTNDHKGVGPFLLLSAEMHRRRA</sequence>
<organism evidence="2 3">
    <name type="scientific">Flavimobilis rhizosphaerae</name>
    <dbReference type="NCBI Taxonomy" id="2775421"/>
    <lineage>
        <taxon>Bacteria</taxon>
        <taxon>Bacillati</taxon>
        <taxon>Actinomycetota</taxon>
        <taxon>Actinomycetes</taxon>
        <taxon>Micrococcales</taxon>
        <taxon>Jonesiaceae</taxon>
        <taxon>Flavimobilis</taxon>
    </lineage>
</organism>
<evidence type="ECO:0000313" key="3">
    <source>
        <dbReference type="Proteomes" id="UP000642107"/>
    </source>
</evidence>
<evidence type="ECO:0000313" key="2">
    <source>
        <dbReference type="EMBL" id="MBD9700089.1"/>
    </source>
</evidence>
<keyword evidence="3" id="KW-1185">Reference proteome</keyword>
<dbReference type="PANTHER" id="PTHR33886:SF8">
    <property type="entry name" value="UNSATURATED RHAMNOGALACTURONAN HYDROLASE (EUROFUNG)"/>
    <property type="match status" value="1"/>
</dbReference>
<accession>A0ABR9DT05</accession>
<dbReference type="EMBL" id="JACZDF010000006">
    <property type="protein sequence ID" value="MBD9700089.1"/>
    <property type="molecule type" value="Genomic_DNA"/>
</dbReference>
<dbReference type="GO" id="GO:0016787">
    <property type="term" value="F:hydrolase activity"/>
    <property type="evidence" value="ECO:0007669"/>
    <property type="project" value="UniProtKB-KW"/>
</dbReference>
<protein>
    <submittedName>
        <fullName evidence="2">Glycoside hydrolase family 88 protein</fullName>
    </submittedName>
</protein>
<reference evidence="2 3" key="1">
    <citation type="submission" date="2020-09" db="EMBL/GenBank/DDBJ databases">
        <title>Flavimobilis rhizosphaerae sp. nov., isolated from rhizosphere soil of Spartina alterniflora.</title>
        <authorList>
            <person name="Hanqin C."/>
        </authorList>
    </citation>
    <scope>NUCLEOTIDE SEQUENCE [LARGE SCALE GENOMIC DNA]</scope>
    <source>
        <strain evidence="2 3">GY 10621</strain>
    </source>
</reference>
<dbReference type="InterPro" id="IPR010905">
    <property type="entry name" value="Glyco_hydro_88"/>
</dbReference>
<dbReference type="Proteomes" id="UP000642107">
    <property type="component" value="Unassembled WGS sequence"/>
</dbReference>
<keyword evidence="1 2" id="KW-0378">Hydrolase</keyword>